<evidence type="ECO:0000259" key="6">
    <source>
        <dbReference type="PROSITE" id="PS50977"/>
    </source>
</evidence>
<evidence type="ECO:0000256" key="3">
    <source>
        <dbReference type="ARBA" id="ARBA00023163"/>
    </source>
</evidence>
<comment type="caution">
    <text evidence="7">The sequence shown here is derived from an EMBL/GenBank/DDBJ whole genome shotgun (WGS) entry which is preliminary data.</text>
</comment>
<evidence type="ECO:0000313" key="7">
    <source>
        <dbReference type="EMBL" id="GFG51635.1"/>
    </source>
</evidence>
<dbReference type="Proteomes" id="UP000465302">
    <property type="component" value="Unassembled WGS sequence"/>
</dbReference>
<dbReference type="GO" id="GO:0000976">
    <property type="term" value="F:transcription cis-regulatory region binding"/>
    <property type="evidence" value="ECO:0007669"/>
    <property type="project" value="TreeGrafter"/>
</dbReference>
<dbReference type="EMBL" id="BLKS01000001">
    <property type="protein sequence ID" value="GFG51635.1"/>
    <property type="molecule type" value="Genomic_DNA"/>
</dbReference>
<keyword evidence="1" id="KW-0805">Transcription regulation</keyword>
<dbReference type="PANTHER" id="PTHR30055:SF234">
    <property type="entry name" value="HTH-TYPE TRANSCRIPTIONAL REGULATOR BETI"/>
    <property type="match status" value="1"/>
</dbReference>
<dbReference type="GO" id="GO:0003700">
    <property type="term" value="F:DNA-binding transcription factor activity"/>
    <property type="evidence" value="ECO:0007669"/>
    <property type="project" value="TreeGrafter"/>
</dbReference>
<reference evidence="7 8" key="1">
    <citation type="journal article" date="2019" name="Emerg. Microbes Infect.">
        <title>Comprehensive subspecies identification of 175 nontuberculous mycobacteria species based on 7547 genomic profiles.</title>
        <authorList>
            <person name="Matsumoto Y."/>
            <person name="Kinjo T."/>
            <person name="Motooka D."/>
            <person name="Nabeya D."/>
            <person name="Jung N."/>
            <person name="Uechi K."/>
            <person name="Horii T."/>
            <person name="Iida T."/>
            <person name="Fujita J."/>
            <person name="Nakamura S."/>
        </authorList>
    </citation>
    <scope>NUCLEOTIDE SEQUENCE [LARGE SCALE GENOMIC DNA]</scope>
    <source>
        <strain evidence="7 8">JCM 6377</strain>
    </source>
</reference>
<dbReference type="PANTHER" id="PTHR30055">
    <property type="entry name" value="HTH-TYPE TRANSCRIPTIONAL REGULATOR RUTR"/>
    <property type="match status" value="1"/>
</dbReference>
<dbReference type="Gene3D" id="1.10.357.10">
    <property type="entry name" value="Tetracycline Repressor, domain 2"/>
    <property type="match status" value="1"/>
</dbReference>
<dbReference type="InterPro" id="IPR050109">
    <property type="entry name" value="HTH-type_TetR-like_transc_reg"/>
</dbReference>
<evidence type="ECO:0000313" key="8">
    <source>
        <dbReference type="Proteomes" id="UP000465302"/>
    </source>
</evidence>
<dbReference type="SUPFAM" id="SSF46689">
    <property type="entry name" value="Homeodomain-like"/>
    <property type="match status" value="1"/>
</dbReference>
<protein>
    <submittedName>
        <fullName evidence="7">TetR family transcriptional regulator</fullName>
    </submittedName>
</protein>
<feature type="DNA-binding region" description="H-T-H motif" evidence="4">
    <location>
        <begin position="43"/>
        <end position="62"/>
    </location>
</feature>
<keyword evidence="3" id="KW-0804">Transcription</keyword>
<sequence length="211" mass="23020">MASRPSQASMTDATAGRPNQKSRTRKDLLDAAARLLRQGRRPTLEDVAEEALVSRATAYRYFPNVDALLVEAPLDGAMPDPDALFADGSEDPVERLNIVDAALDDMIAANEQALRLMLALSLQQDRNGDHDPVPARQNRRAALIDSALEPARDDIDPVVRQRLSRALALILGTESMVVLKDVLQLDPAEAREVKRWAIAALVNAATRSGRP</sequence>
<feature type="compositionally biased region" description="Polar residues" evidence="5">
    <location>
        <begin position="1"/>
        <end position="21"/>
    </location>
</feature>
<feature type="domain" description="HTH tetR-type" evidence="6">
    <location>
        <begin position="22"/>
        <end position="80"/>
    </location>
</feature>
<organism evidence="7 8">
    <name type="scientific">Mycolicibacterium agri</name>
    <name type="common">Mycobacterium agri</name>
    <dbReference type="NCBI Taxonomy" id="36811"/>
    <lineage>
        <taxon>Bacteria</taxon>
        <taxon>Bacillati</taxon>
        <taxon>Actinomycetota</taxon>
        <taxon>Actinomycetes</taxon>
        <taxon>Mycobacteriales</taxon>
        <taxon>Mycobacteriaceae</taxon>
        <taxon>Mycolicibacterium</taxon>
    </lineage>
</organism>
<accession>A0A7I9W1R2</accession>
<proteinExistence type="predicted"/>
<dbReference type="Pfam" id="PF00440">
    <property type="entry name" value="TetR_N"/>
    <property type="match status" value="1"/>
</dbReference>
<dbReference type="AlphaFoldDB" id="A0A7I9W1R2"/>
<evidence type="ECO:0000256" key="5">
    <source>
        <dbReference type="SAM" id="MobiDB-lite"/>
    </source>
</evidence>
<dbReference type="PROSITE" id="PS50977">
    <property type="entry name" value="HTH_TETR_2"/>
    <property type="match status" value="1"/>
</dbReference>
<name>A0A7I9W1R2_MYCAG</name>
<gene>
    <name evidence="7" type="ORF">MAGR_30760</name>
</gene>
<feature type="region of interest" description="Disordered" evidence="5">
    <location>
        <begin position="1"/>
        <end position="27"/>
    </location>
</feature>
<keyword evidence="2 4" id="KW-0238">DNA-binding</keyword>
<evidence type="ECO:0000256" key="4">
    <source>
        <dbReference type="PROSITE-ProRule" id="PRU00335"/>
    </source>
</evidence>
<dbReference type="InterPro" id="IPR001647">
    <property type="entry name" value="HTH_TetR"/>
</dbReference>
<evidence type="ECO:0000256" key="1">
    <source>
        <dbReference type="ARBA" id="ARBA00023015"/>
    </source>
</evidence>
<evidence type="ECO:0000256" key="2">
    <source>
        <dbReference type="ARBA" id="ARBA00023125"/>
    </source>
</evidence>
<dbReference type="InterPro" id="IPR009057">
    <property type="entry name" value="Homeodomain-like_sf"/>
</dbReference>